<accession>A0A1I5XZN4</accession>
<dbReference type="EMBL" id="FOXQ01000010">
    <property type="protein sequence ID" value="SFQ37461.1"/>
    <property type="molecule type" value="Genomic_DNA"/>
</dbReference>
<evidence type="ECO:0000256" key="1">
    <source>
        <dbReference type="SAM" id="SignalP"/>
    </source>
</evidence>
<name>A0A1I5XZN4_9BACT</name>
<feature type="signal peptide" evidence="1">
    <location>
        <begin position="1"/>
        <end position="18"/>
    </location>
</feature>
<feature type="chain" id="PRO_5011739793" description="Outer membrane protein beta-barrel domain-containing protein" evidence="1">
    <location>
        <begin position="19"/>
        <end position="206"/>
    </location>
</feature>
<evidence type="ECO:0000313" key="2">
    <source>
        <dbReference type="EMBL" id="SFQ37461.1"/>
    </source>
</evidence>
<proteinExistence type="predicted"/>
<dbReference type="RefSeq" id="WP_090660454.1">
    <property type="nucleotide sequence ID" value="NZ_FOXQ01000010.1"/>
</dbReference>
<organism evidence="2 3">
    <name type="scientific">Parafilimonas terrae</name>
    <dbReference type="NCBI Taxonomy" id="1465490"/>
    <lineage>
        <taxon>Bacteria</taxon>
        <taxon>Pseudomonadati</taxon>
        <taxon>Bacteroidota</taxon>
        <taxon>Chitinophagia</taxon>
        <taxon>Chitinophagales</taxon>
        <taxon>Chitinophagaceae</taxon>
        <taxon>Parafilimonas</taxon>
    </lineage>
</organism>
<keyword evidence="3" id="KW-1185">Reference proteome</keyword>
<dbReference type="OrthoDB" id="1098580at2"/>
<dbReference type="Proteomes" id="UP000199031">
    <property type="component" value="Unassembled WGS sequence"/>
</dbReference>
<reference evidence="2 3" key="1">
    <citation type="submission" date="2016-10" db="EMBL/GenBank/DDBJ databases">
        <authorList>
            <person name="de Groot N.N."/>
        </authorList>
    </citation>
    <scope>NUCLEOTIDE SEQUENCE [LARGE SCALE GENOMIC DNA]</scope>
    <source>
        <strain evidence="2 3">DSM 28286</strain>
    </source>
</reference>
<gene>
    <name evidence="2" type="ORF">SAMN05444277_11053</name>
</gene>
<keyword evidence="1" id="KW-0732">Signal</keyword>
<evidence type="ECO:0008006" key="4">
    <source>
        <dbReference type="Google" id="ProtNLM"/>
    </source>
</evidence>
<evidence type="ECO:0000313" key="3">
    <source>
        <dbReference type="Proteomes" id="UP000199031"/>
    </source>
</evidence>
<dbReference type="AlphaFoldDB" id="A0A1I5XZN4"/>
<sequence>MKQFILIILALTSLTAIKAQYNDDNYDEPAGFKKENIFLGGSLSLGFGSGSFAVGGNPEIGYSFNRWMDAGVILNLNYYSQKDYYNSVKYSSFNYGGGVFVRAWPWPFLFAQLQPELNWINYKEKYLNSDISYKNTVSAVSLIGGVGYGQHIVNQGSYFFMIGLDLLKDKYSPYLDGYGHPTPIIRGGFDIYLKPSRKSTPSGPIL</sequence>
<protein>
    <recommendedName>
        <fullName evidence="4">Outer membrane protein beta-barrel domain-containing protein</fullName>
    </recommendedName>
</protein>